<evidence type="ECO:0000313" key="3">
    <source>
        <dbReference type="Proteomes" id="UP000887116"/>
    </source>
</evidence>
<feature type="region of interest" description="Disordered" evidence="1">
    <location>
        <begin position="137"/>
        <end position="162"/>
    </location>
</feature>
<feature type="compositionally biased region" description="Basic residues" evidence="1">
    <location>
        <begin position="73"/>
        <end position="83"/>
    </location>
</feature>
<name>A0A8X6KKS1_TRICU</name>
<feature type="compositionally biased region" description="Polar residues" evidence="1">
    <location>
        <begin position="140"/>
        <end position="160"/>
    </location>
</feature>
<gene>
    <name evidence="2" type="ORF">TNCT_392231</name>
</gene>
<evidence type="ECO:0000313" key="2">
    <source>
        <dbReference type="EMBL" id="GFQ76216.1"/>
    </source>
</evidence>
<comment type="caution">
    <text evidence="2">The sequence shown here is derived from an EMBL/GenBank/DDBJ whole genome shotgun (WGS) entry which is preliminary data.</text>
</comment>
<accession>A0A8X6KKS1</accession>
<sequence length="263" mass="29582">MQKNLQHHRCSRKAFTLLADEFKKQIKALGAKRDANLSADSTPVESNNEVVTLVVPIHPSQGNTASKRSSTSPKRRKGKKKVKTIAEKQDDIVEIRNSFQAITPEEFSDIEVDDCEDIVEDPPGVTADHTPTVSVAVPASQDNNDNQPATSSFNVDQAQPKSKRVPPIVIDEQYNTPRLLVKLSELIGTKLMGKIVWGREFAKCKSSVIYLIEIQRPPLRMIVPEMKRTRPTSKQVAASIRRQKAGEKEQSGWVWYVFVYLYN</sequence>
<proteinExistence type="predicted"/>
<dbReference type="Proteomes" id="UP000887116">
    <property type="component" value="Unassembled WGS sequence"/>
</dbReference>
<reference evidence="2" key="1">
    <citation type="submission" date="2020-07" db="EMBL/GenBank/DDBJ databases">
        <title>Multicomponent nature underlies the extraordinary mechanical properties of spider dragline silk.</title>
        <authorList>
            <person name="Kono N."/>
            <person name="Nakamura H."/>
            <person name="Mori M."/>
            <person name="Yoshida Y."/>
            <person name="Ohtoshi R."/>
            <person name="Malay A.D."/>
            <person name="Moran D.A.P."/>
            <person name="Tomita M."/>
            <person name="Numata K."/>
            <person name="Arakawa K."/>
        </authorList>
    </citation>
    <scope>NUCLEOTIDE SEQUENCE</scope>
</reference>
<dbReference type="EMBL" id="BMAO01021633">
    <property type="protein sequence ID" value="GFQ76216.1"/>
    <property type="molecule type" value="Genomic_DNA"/>
</dbReference>
<organism evidence="2 3">
    <name type="scientific">Trichonephila clavata</name>
    <name type="common">Joro spider</name>
    <name type="synonym">Nephila clavata</name>
    <dbReference type="NCBI Taxonomy" id="2740835"/>
    <lineage>
        <taxon>Eukaryota</taxon>
        <taxon>Metazoa</taxon>
        <taxon>Ecdysozoa</taxon>
        <taxon>Arthropoda</taxon>
        <taxon>Chelicerata</taxon>
        <taxon>Arachnida</taxon>
        <taxon>Araneae</taxon>
        <taxon>Araneomorphae</taxon>
        <taxon>Entelegynae</taxon>
        <taxon>Araneoidea</taxon>
        <taxon>Nephilidae</taxon>
        <taxon>Trichonephila</taxon>
    </lineage>
</organism>
<keyword evidence="3" id="KW-1185">Reference proteome</keyword>
<evidence type="ECO:0000256" key="1">
    <source>
        <dbReference type="SAM" id="MobiDB-lite"/>
    </source>
</evidence>
<protein>
    <submittedName>
        <fullName evidence="2">Uncharacterized protein</fullName>
    </submittedName>
</protein>
<feature type="region of interest" description="Disordered" evidence="1">
    <location>
        <begin position="58"/>
        <end position="84"/>
    </location>
</feature>
<dbReference type="AlphaFoldDB" id="A0A8X6KKS1"/>